<dbReference type="SUPFAM" id="SSF55811">
    <property type="entry name" value="Nudix"/>
    <property type="match status" value="1"/>
</dbReference>
<dbReference type="InterPro" id="IPR020084">
    <property type="entry name" value="NUDIX_hydrolase_CS"/>
</dbReference>
<gene>
    <name evidence="5" type="ORF">JF539_02595</name>
</gene>
<evidence type="ECO:0000313" key="6">
    <source>
        <dbReference type="Proteomes" id="UP000664096"/>
    </source>
</evidence>
<dbReference type="AlphaFoldDB" id="A0A939J2K8"/>
<accession>A0A939J2K8</accession>
<dbReference type="EMBL" id="JAEKJZ010000001">
    <property type="protein sequence ID" value="MBN9669210.1"/>
    <property type="molecule type" value="Genomic_DNA"/>
</dbReference>
<evidence type="ECO:0000256" key="2">
    <source>
        <dbReference type="ARBA" id="ARBA00022801"/>
    </source>
</evidence>
<proteinExistence type="inferred from homology"/>
<dbReference type="InterPro" id="IPR000086">
    <property type="entry name" value="NUDIX_hydrolase_dom"/>
</dbReference>
<dbReference type="RefSeq" id="WP_207138790.1">
    <property type="nucleotide sequence ID" value="NZ_JAEKJZ010000001.1"/>
</dbReference>
<evidence type="ECO:0000256" key="1">
    <source>
        <dbReference type="ARBA" id="ARBA00001946"/>
    </source>
</evidence>
<dbReference type="PANTHER" id="PTHR43736:SF2">
    <property type="entry name" value="MUTT_NUDIX FAMILY PROTEIN"/>
    <property type="match status" value="1"/>
</dbReference>
<comment type="caution">
    <text evidence="5">The sequence shown here is derived from an EMBL/GenBank/DDBJ whole genome shotgun (WGS) entry which is preliminary data.</text>
</comment>
<reference evidence="5" key="1">
    <citation type="submission" date="2020-12" db="EMBL/GenBank/DDBJ databases">
        <title>Oil enriched cultivation method for isolating marine PHA-producing bacteria.</title>
        <authorList>
            <person name="Zheng W."/>
            <person name="Yu S."/>
            <person name="Huang Y."/>
        </authorList>
    </citation>
    <scope>NUCLEOTIDE SEQUENCE</scope>
    <source>
        <strain evidence="5">SY-2-12</strain>
    </source>
</reference>
<comment type="similarity">
    <text evidence="3">Belongs to the Nudix hydrolase family.</text>
</comment>
<dbReference type="Pfam" id="PF00293">
    <property type="entry name" value="NUDIX"/>
    <property type="match status" value="1"/>
</dbReference>
<dbReference type="PANTHER" id="PTHR43736">
    <property type="entry name" value="ADP-RIBOSE PYROPHOSPHATASE"/>
    <property type="match status" value="1"/>
</dbReference>
<dbReference type="GO" id="GO:0016787">
    <property type="term" value="F:hydrolase activity"/>
    <property type="evidence" value="ECO:0007669"/>
    <property type="project" value="UniProtKB-KW"/>
</dbReference>
<dbReference type="PROSITE" id="PS00893">
    <property type="entry name" value="NUDIX_BOX"/>
    <property type="match status" value="1"/>
</dbReference>
<evidence type="ECO:0000256" key="3">
    <source>
        <dbReference type="RuleBase" id="RU003476"/>
    </source>
</evidence>
<dbReference type="Proteomes" id="UP000664096">
    <property type="component" value="Unassembled WGS sequence"/>
</dbReference>
<name>A0A939J2K8_9HYPH</name>
<dbReference type="Gene3D" id="3.90.79.10">
    <property type="entry name" value="Nucleoside Triphosphate Pyrophosphohydrolase"/>
    <property type="match status" value="1"/>
</dbReference>
<dbReference type="PROSITE" id="PS51462">
    <property type="entry name" value="NUDIX"/>
    <property type="match status" value="1"/>
</dbReference>
<evidence type="ECO:0000259" key="4">
    <source>
        <dbReference type="PROSITE" id="PS51462"/>
    </source>
</evidence>
<evidence type="ECO:0000313" key="5">
    <source>
        <dbReference type="EMBL" id="MBN9669210.1"/>
    </source>
</evidence>
<dbReference type="CDD" id="cd04673">
    <property type="entry name" value="NUDIX_ADPRase"/>
    <property type="match status" value="1"/>
</dbReference>
<feature type="domain" description="Nudix hydrolase" evidence="4">
    <location>
        <begin position="8"/>
        <end position="139"/>
    </location>
</feature>
<organism evidence="5 6">
    <name type="scientific">Roseibium aggregatum</name>
    <dbReference type="NCBI Taxonomy" id="187304"/>
    <lineage>
        <taxon>Bacteria</taxon>
        <taxon>Pseudomonadati</taxon>
        <taxon>Pseudomonadota</taxon>
        <taxon>Alphaproteobacteria</taxon>
        <taxon>Hyphomicrobiales</taxon>
        <taxon>Stappiaceae</taxon>
        <taxon>Roseibium</taxon>
    </lineage>
</organism>
<dbReference type="PRINTS" id="PR00502">
    <property type="entry name" value="NUDIXFAMILY"/>
</dbReference>
<comment type="cofactor">
    <cofactor evidence="1">
        <name>Mg(2+)</name>
        <dbReference type="ChEBI" id="CHEBI:18420"/>
    </cofactor>
</comment>
<keyword evidence="2 3" id="KW-0378">Hydrolase</keyword>
<sequence length="140" mass="15235">MSRFYPDAPRVGVSVLCYRDGKALLVRRGREPFKGHWSLPGGLVELGETLAEAAARELLEETGVTADIGTPMETFDSIQRDAAGKVVTHFVLTVFCGRHVHGDPKAGDDAAALDWVPLEDLDDLLTTPGTAARIRRLLPR</sequence>
<protein>
    <submittedName>
        <fullName evidence="5">NUDIX hydrolase</fullName>
    </submittedName>
</protein>
<dbReference type="InterPro" id="IPR015797">
    <property type="entry name" value="NUDIX_hydrolase-like_dom_sf"/>
</dbReference>
<dbReference type="InterPro" id="IPR020476">
    <property type="entry name" value="Nudix_hydrolase"/>
</dbReference>